<dbReference type="SUPFAM" id="SSF49599">
    <property type="entry name" value="TRAF domain-like"/>
    <property type="match status" value="1"/>
</dbReference>
<dbReference type="AlphaFoldDB" id="A0A1E1XRQ8"/>
<evidence type="ECO:0000313" key="2">
    <source>
        <dbReference type="EMBL" id="JAU02018.1"/>
    </source>
</evidence>
<proteinExistence type="evidence at transcript level"/>
<reference evidence="2" key="1">
    <citation type="submission" date="2016-09" db="EMBL/GenBank/DDBJ databases">
        <authorList>
            <person name="Capua I."/>
            <person name="De Benedictis P."/>
            <person name="Joannis T."/>
            <person name="Lombin L.H."/>
            <person name="Cattoli G."/>
        </authorList>
    </citation>
    <scope>NUCLEOTIDE SEQUENCE</scope>
</reference>
<name>A0A1E1XRQ8_AMBSC</name>
<dbReference type="Pfam" id="PF21355">
    <property type="entry name" value="TRAF-mep_MATH"/>
    <property type="match status" value="1"/>
</dbReference>
<feature type="domain" description="TRAF1-6 MATH" evidence="1">
    <location>
        <begin position="21"/>
        <end position="125"/>
    </location>
</feature>
<accession>A0A1E1XRQ8</accession>
<protein>
    <submittedName>
        <fullName evidence="2">Putative tumor necrosis factor receptor-associated factor</fullName>
    </submittedName>
</protein>
<feature type="non-terminal residue" evidence="2">
    <location>
        <position position="1"/>
    </location>
</feature>
<dbReference type="Gene3D" id="2.60.210.10">
    <property type="entry name" value="Apoptosis, Tumor Necrosis Factor Receptor Associated Protein 2, Chain A"/>
    <property type="match status" value="1"/>
</dbReference>
<dbReference type="InterPro" id="IPR049342">
    <property type="entry name" value="TRAF1-6_MATH_dom"/>
</dbReference>
<keyword evidence="2" id="KW-0675">Receptor</keyword>
<dbReference type="InterPro" id="IPR008974">
    <property type="entry name" value="TRAF-like"/>
</dbReference>
<reference evidence="2" key="2">
    <citation type="journal article" date="2017" name="Front. Cell. Infect. Microbiol.">
        <title>Analysis of the Salivary Gland Transcriptome of Unfed and Partially Fed Amblyomma sculptum Ticks and Descriptive Proteome of the Saliva.</title>
        <authorList>
            <person name="Esteves E."/>
            <person name="Maruyama S.R."/>
            <person name="Kawahara R."/>
            <person name="Fujita A."/>
            <person name="Martins L.A."/>
            <person name="Righi A.A."/>
            <person name="Costa F.B."/>
            <person name="Palmisano G."/>
            <person name="Labruna M.B."/>
            <person name="Sa-Nunes A."/>
            <person name="Ribeiro J.M.C."/>
            <person name="Fogaca A.C."/>
        </authorList>
    </citation>
    <scope>NUCLEOTIDE SEQUENCE</scope>
</reference>
<dbReference type="EMBL" id="GFAA01001417">
    <property type="protein sequence ID" value="JAU02018.1"/>
    <property type="molecule type" value="mRNA"/>
</dbReference>
<sequence length="131" mass="15067">LHKTAMKRGGARYASEPVYLRGYNLSPGIWFMSDMELVKLYAWIRLYNGNMDDDLRWPFQHKVKLGVMHPTKSADRVLEVTEPACTACFQRPTVCSSVAGYFTQEYLNVDGLIADRYVENDPLLVLFELLE</sequence>
<organism evidence="2">
    <name type="scientific">Amblyomma sculptum</name>
    <name type="common">Tick</name>
    <dbReference type="NCBI Taxonomy" id="1581419"/>
    <lineage>
        <taxon>Eukaryota</taxon>
        <taxon>Metazoa</taxon>
        <taxon>Ecdysozoa</taxon>
        <taxon>Arthropoda</taxon>
        <taxon>Chelicerata</taxon>
        <taxon>Arachnida</taxon>
        <taxon>Acari</taxon>
        <taxon>Parasitiformes</taxon>
        <taxon>Ixodida</taxon>
        <taxon>Ixodoidea</taxon>
        <taxon>Ixodidae</taxon>
        <taxon>Amblyomminae</taxon>
        <taxon>Amblyomma</taxon>
    </lineage>
</organism>
<evidence type="ECO:0000259" key="1">
    <source>
        <dbReference type="Pfam" id="PF21355"/>
    </source>
</evidence>